<reference evidence="2" key="1">
    <citation type="submission" date="2018-11" db="EMBL/GenBank/DDBJ databases">
        <authorList>
            <consortium name="Pathogen Informatics"/>
        </authorList>
    </citation>
    <scope>NUCLEOTIDE SEQUENCE</scope>
</reference>
<feature type="region of interest" description="Disordered" evidence="1">
    <location>
        <begin position="120"/>
        <end position="147"/>
    </location>
</feature>
<evidence type="ECO:0000256" key="1">
    <source>
        <dbReference type="SAM" id="MobiDB-lite"/>
    </source>
</evidence>
<proteinExistence type="predicted"/>
<dbReference type="EMBL" id="CAAALY010019585">
    <property type="protein sequence ID" value="VEL13982.1"/>
    <property type="molecule type" value="Genomic_DNA"/>
</dbReference>
<dbReference type="AlphaFoldDB" id="A0A3S5CE84"/>
<protein>
    <submittedName>
        <fullName evidence="2">Uncharacterized protein</fullName>
    </submittedName>
</protein>
<organism evidence="2 3">
    <name type="scientific">Protopolystoma xenopodis</name>
    <dbReference type="NCBI Taxonomy" id="117903"/>
    <lineage>
        <taxon>Eukaryota</taxon>
        <taxon>Metazoa</taxon>
        <taxon>Spiralia</taxon>
        <taxon>Lophotrochozoa</taxon>
        <taxon>Platyhelminthes</taxon>
        <taxon>Monogenea</taxon>
        <taxon>Polyopisthocotylea</taxon>
        <taxon>Polystomatidea</taxon>
        <taxon>Polystomatidae</taxon>
        <taxon>Protopolystoma</taxon>
    </lineage>
</organism>
<keyword evidence="3" id="KW-1185">Reference proteome</keyword>
<gene>
    <name evidence="2" type="ORF">PXEA_LOCUS7422</name>
</gene>
<evidence type="ECO:0000313" key="3">
    <source>
        <dbReference type="Proteomes" id="UP000784294"/>
    </source>
</evidence>
<sequence length="147" mass="16765">MPNYNKPSSHFSQAHQRCEQTDWSSLKWEPEKTVENRFSDCARYQPARSDCRHSGFYVVRASGISGADSEEQLAFNLSKRSRVVRPCRHGRTPQTQRVIIRRSSSLLDKSAQLSVRDTLASPHPTQHHHTPATQDPRLGCSRQTHVS</sequence>
<dbReference type="Proteomes" id="UP000784294">
    <property type="component" value="Unassembled WGS sequence"/>
</dbReference>
<accession>A0A3S5CE84</accession>
<name>A0A3S5CE84_9PLAT</name>
<evidence type="ECO:0000313" key="2">
    <source>
        <dbReference type="EMBL" id="VEL13982.1"/>
    </source>
</evidence>
<comment type="caution">
    <text evidence="2">The sequence shown here is derived from an EMBL/GenBank/DDBJ whole genome shotgun (WGS) entry which is preliminary data.</text>
</comment>